<keyword evidence="1" id="KW-0378">Hydrolase</keyword>
<evidence type="ECO:0000313" key="2">
    <source>
        <dbReference type="Proteomes" id="UP000683360"/>
    </source>
</evidence>
<gene>
    <name evidence="1" type="ORF">MEDL_29881</name>
</gene>
<dbReference type="AlphaFoldDB" id="A0A8S3S4T5"/>
<organism evidence="1 2">
    <name type="scientific">Mytilus edulis</name>
    <name type="common">Blue mussel</name>
    <dbReference type="NCBI Taxonomy" id="6550"/>
    <lineage>
        <taxon>Eukaryota</taxon>
        <taxon>Metazoa</taxon>
        <taxon>Spiralia</taxon>
        <taxon>Lophotrochozoa</taxon>
        <taxon>Mollusca</taxon>
        <taxon>Bivalvia</taxon>
        <taxon>Autobranchia</taxon>
        <taxon>Pteriomorphia</taxon>
        <taxon>Mytilida</taxon>
        <taxon>Mytiloidea</taxon>
        <taxon>Mytilidae</taxon>
        <taxon>Mytilinae</taxon>
        <taxon>Mytilus</taxon>
    </lineage>
</organism>
<evidence type="ECO:0000313" key="1">
    <source>
        <dbReference type="EMBL" id="CAG2216124.1"/>
    </source>
</evidence>
<dbReference type="GO" id="GO:0016787">
    <property type="term" value="F:hydrolase activity"/>
    <property type="evidence" value="ECO:0007669"/>
    <property type="project" value="UniProtKB-KW"/>
</dbReference>
<dbReference type="InterPro" id="IPR009030">
    <property type="entry name" value="Growth_fac_rcpt_cys_sf"/>
</dbReference>
<accession>A0A8S3S4T5</accession>
<comment type="caution">
    <text evidence="1">The sequence shown here is derived from an EMBL/GenBank/DDBJ whole genome shotgun (WGS) entry which is preliminary data.</text>
</comment>
<protein>
    <submittedName>
        <fullName evidence="1">PCSK5</fullName>
        <ecNumber evidence="1">3.4.21.-</ecNumber>
    </submittedName>
</protein>
<proteinExistence type="predicted"/>
<sequence length="593" mass="68712">MREIVSEGKIFFNNTCLTECPAMHKYLYPKAKISTSYNNDFAEFMCVNNCSLKMAYGILCVDKCPTNAKFEFNGNCLFSCPINHPYIETKGRFVKCVNRCKHLQFNRKCVSICPIYAQFAFNGTCVSSCPNDYQFIEPTIPRRCSKTCKFEELEYNKTCYSHCPTHAKYEFNRSCLASCPDEYPFMQHTNGDMKCVKSCKQLNHKNRCVSVCPPEAKYKYNSSCVNECEDKLPFQYDELKKKKTYGWYLNIKYEQNHRCVASCPRRTFQYNNSKCVLSCPSDMTFEFNGICYDQCPDTHLFNIQEGRHSICVNKCLTPLIFNNTCLKKKCPEERPFEVSGSCAGDCPKENPYKELTTRNTYKCVERCKSLIVNKTCVYVCPQDAKFQYKWTCLKTCDNDVPYAYYNSYINPPMYQCLKTCFSGTFLYNMSECVPDCPQDAKYHYDNSCASKCNSERAYEFFDGSKWHCMKTCPQSTFLFNDTSCLKSCPKETFRFKFKCVYNCPSSHPLNYTKNKEEFGVYECVKHCPKQTFFQFILVFKSVLGVSSLADVSYSLSQLTQTNTIEETEVCSQDVDDYMLPMVQEQVTSSPLDL</sequence>
<dbReference type="EMBL" id="CAJPWZ010001472">
    <property type="protein sequence ID" value="CAG2216124.1"/>
    <property type="molecule type" value="Genomic_DNA"/>
</dbReference>
<dbReference type="Proteomes" id="UP000683360">
    <property type="component" value="Unassembled WGS sequence"/>
</dbReference>
<keyword evidence="2" id="KW-1185">Reference proteome</keyword>
<dbReference type="EC" id="3.4.21.-" evidence="1"/>
<dbReference type="OrthoDB" id="6130389at2759"/>
<reference evidence="1" key="1">
    <citation type="submission" date="2021-03" db="EMBL/GenBank/DDBJ databases">
        <authorList>
            <person name="Bekaert M."/>
        </authorList>
    </citation>
    <scope>NUCLEOTIDE SEQUENCE</scope>
</reference>
<dbReference type="SUPFAM" id="SSF57184">
    <property type="entry name" value="Growth factor receptor domain"/>
    <property type="match status" value="2"/>
</dbReference>
<name>A0A8S3S4T5_MYTED</name>